<dbReference type="Proteomes" id="UP000249177">
    <property type="component" value="Unassembled WGS sequence"/>
</dbReference>
<feature type="signal peptide" evidence="1">
    <location>
        <begin position="1"/>
        <end position="18"/>
    </location>
</feature>
<gene>
    <name evidence="2" type="ORF">DOS84_06000</name>
</gene>
<protein>
    <recommendedName>
        <fullName evidence="4">Carboxypeptidase-like regulatory domain-containing protein</fullName>
    </recommendedName>
</protein>
<accession>A0A2W7TXP8</accession>
<sequence length="387" mass="44885">MKKCLVLLQFFLSFTVFSQTNERTLILLDIDSNLPIEDAVILVLKTKQVLMSNNEGKLVFELKGGSNLKITHSSYLPLTIKWASLNQSENIIYLKSKSNTLDDIVVTKQHPQEIIKELVNNSIKKLNVPARLKAYSREFFKLNGNYAYFNDGLINFQLYKDQKKVKSILLVEQNRSFGLVDDEISSDLLGYNLNVTMEKYYIFTVLRPLLDEKIRKKYNFIIKVYTFNQEYNEITAIPLEGTTELLDDFKIVYDVKRKLIIEINAEVSSITLAGLKEDNSKGFKNIIRSVFKTNYRVDAENYYLISSKEEINYEINTGNETKNIEVLNNLVTTNFNIQNYTYKESDVFKDKTLFNIKNSILTDYWNVSGLTPTTKELEIINKIIKSF</sequence>
<comment type="caution">
    <text evidence="2">The sequence shown here is derived from an EMBL/GenBank/DDBJ whole genome shotgun (WGS) entry which is preliminary data.</text>
</comment>
<keyword evidence="3" id="KW-1185">Reference proteome</keyword>
<dbReference type="AlphaFoldDB" id="A0A2W7TXP8"/>
<evidence type="ECO:0000313" key="2">
    <source>
        <dbReference type="EMBL" id="PZX94176.1"/>
    </source>
</evidence>
<keyword evidence="1" id="KW-0732">Signal</keyword>
<evidence type="ECO:0000256" key="1">
    <source>
        <dbReference type="SAM" id="SignalP"/>
    </source>
</evidence>
<proteinExistence type="predicted"/>
<evidence type="ECO:0008006" key="4">
    <source>
        <dbReference type="Google" id="ProtNLM"/>
    </source>
</evidence>
<evidence type="ECO:0000313" key="3">
    <source>
        <dbReference type="Proteomes" id="UP000249177"/>
    </source>
</evidence>
<feature type="chain" id="PRO_5016160585" description="Carboxypeptidase-like regulatory domain-containing protein" evidence="1">
    <location>
        <begin position="19"/>
        <end position="387"/>
    </location>
</feature>
<dbReference type="OrthoDB" id="1307311at2"/>
<reference evidence="2 3" key="1">
    <citation type="submission" date="2018-06" db="EMBL/GenBank/DDBJ databases">
        <title>Flavobacterium sp IMCC34762, genome.</title>
        <authorList>
            <person name="Joung Y."/>
            <person name="Cho J."/>
            <person name="Song J."/>
        </authorList>
    </citation>
    <scope>NUCLEOTIDE SEQUENCE [LARGE SCALE GENOMIC DNA]</scope>
    <source>
        <strain evidence="2 3">IMCC34762</strain>
    </source>
</reference>
<organism evidence="2 3">
    <name type="scientific">Flavobacterium aquariorum</name>
    <dbReference type="NCBI Taxonomy" id="2217670"/>
    <lineage>
        <taxon>Bacteria</taxon>
        <taxon>Pseudomonadati</taxon>
        <taxon>Bacteroidota</taxon>
        <taxon>Flavobacteriia</taxon>
        <taxon>Flavobacteriales</taxon>
        <taxon>Flavobacteriaceae</taxon>
        <taxon>Flavobacterium</taxon>
    </lineage>
</organism>
<name>A0A2W7TXP8_9FLAO</name>
<dbReference type="RefSeq" id="WP_111409211.1">
    <property type="nucleotide sequence ID" value="NZ_QKXH01000003.1"/>
</dbReference>
<dbReference type="EMBL" id="QKXH01000003">
    <property type="protein sequence ID" value="PZX94176.1"/>
    <property type="molecule type" value="Genomic_DNA"/>
</dbReference>